<evidence type="ECO:0000256" key="5">
    <source>
        <dbReference type="ARBA" id="ARBA00044677"/>
    </source>
</evidence>
<comment type="catalytic activity">
    <reaction evidence="7">
        <text>DNA(n) + a 2'-deoxyribonucleoside 5'-triphosphate = DNA(n+1) + diphosphate</text>
        <dbReference type="Rhea" id="RHEA:22508"/>
        <dbReference type="Rhea" id="RHEA-COMP:17339"/>
        <dbReference type="Rhea" id="RHEA-COMP:17340"/>
        <dbReference type="ChEBI" id="CHEBI:33019"/>
        <dbReference type="ChEBI" id="CHEBI:61560"/>
        <dbReference type="ChEBI" id="CHEBI:173112"/>
        <dbReference type="EC" id="2.7.7.7"/>
    </reaction>
    <physiologicalReaction direction="left-to-right" evidence="7">
        <dbReference type="Rhea" id="RHEA:22509"/>
    </physiologicalReaction>
</comment>
<evidence type="ECO:0000256" key="1">
    <source>
        <dbReference type="ARBA" id="ARBA00009762"/>
    </source>
</evidence>
<dbReference type="InterPro" id="IPR044917">
    <property type="entry name" value="PRIMPOL"/>
</dbReference>
<comment type="caution">
    <text evidence="8">The sequence shown here is derived from an EMBL/GenBank/DDBJ whole genome shotgun (WGS) entry which is preliminary data.</text>
</comment>
<dbReference type="GO" id="GO:0003887">
    <property type="term" value="F:DNA-directed DNA polymerase activity"/>
    <property type="evidence" value="ECO:0007669"/>
    <property type="project" value="UniProtKB-KW"/>
</dbReference>
<dbReference type="AlphaFoldDB" id="A0ABD2XER4"/>
<evidence type="ECO:0000313" key="9">
    <source>
        <dbReference type="Proteomes" id="UP001627154"/>
    </source>
</evidence>
<keyword evidence="3" id="KW-0808">Transferase</keyword>
<comment type="catalytic activity">
    <reaction evidence="5">
        <text>ssDNA + n NTP = ssDNA/pppN(pN)n-1 hybrid + (n-1) diphosphate.</text>
        <dbReference type="EC" id="2.7.7.102"/>
    </reaction>
</comment>
<dbReference type="EMBL" id="JBJJXI010000029">
    <property type="protein sequence ID" value="KAL3403680.1"/>
    <property type="molecule type" value="Genomic_DNA"/>
</dbReference>
<evidence type="ECO:0000256" key="2">
    <source>
        <dbReference type="ARBA" id="ARBA00012417"/>
    </source>
</evidence>
<keyword evidence="9" id="KW-1185">Reference proteome</keyword>
<dbReference type="EC" id="2.7.7.7" evidence="2"/>
<evidence type="ECO:0000256" key="4">
    <source>
        <dbReference type="ARBA" id="ARBA00026139"/>
    </source>
</evidence>
<gene>
    <name evidence="8" type="ORF">TKK_003615</name>
</gene>
<evidence type="ECO:0000256" key="6">
    <source>
        <dbReference type="ARBA" id="ARBA00044768"/>
    </source>
</evidence>
<sequence>MTPPIPSARFYGNSLDKLYEEFDKKIEESRKRRSAVLDDLERPRSIFRPAPYKEEFWKQHDALVDAAERSDGDDILCCFVFQDESGKRRFIVTYPEDFWTESEHVPAERRVFYEVIPENTPCFLYYDLEYETEINKDKNGVRMTRTLIDITCAYIKQHWNYICDRTMVINLDSSRPGKFSKHLIFSTKDVAFENNFHVGHLIKLICADLATFVDIDQETQHEILSKFDKKDLQELFVETDKGKKLFIDVNVYTKNRHFRVYKATKYGKNSHLIHAPDCKYIWENKSNNKEMEIFLKSMISYLPKKKRMKLLSFDEDKKAQLQTYSQYSQNNMARSFICKEYPKSPYPCLDKFVSDHVKPGKIRDSKFNEKQRAILFEVMGNRYCENIGRQHKSNNVYYIVDLIGKVMFQKCHDEDCSHFISKPIKIPPEVTFYFDDETDSLLSALEET</sequence>
<keyword evidence="3" id="KW-0239">DNA-directed DNA polymerase</keyword>
<dbReference type="PANTHER" id="PTHR31399:SF0">
    <property type="entry name" value="DNA-DIRECTED PRIMASE_POLYMERASE PROTEIN"/>
    <property type="match status" value="1"/>
</dbReference>
<dbReference type="EC" id="2.7.7.102" evidence="6"/>
<dbReference type="Proteomes" id="UP001627154">
    <property type="component" value="Unassembled WGS sequence"/>
</dbReference>
<keyword evidence="3" id="KW-0548">Nucleotidyltransferase</keyword>
<evidence type="ECO:0000256" key="7">
    <source>
        <dbReference type="ARBA" id="ARBA00047303"/>
    </source>
</evidence>
<dbReference type="Pfam" id="PF03121">
    <property type="entry name" value="Herpes_UL52"/>
    <property type="match status" value="1"/>
</dbReference>
<accession>A0ABD2XER4</accession>
<organism evidence="8 9">
    <name type="scientific">Trichogramma kaykai</name>
    <dbReference type="NCBI Taxonomy" id="54128"/>
    <lineage>
        <taxon>Eukaryota</taxon>
        <taxon>Metazoa</taxon>
        <taxon>Ecdysozoa</taxon>
        <taxon>Arthropoda</taxon>
        <taxon>Hexapoda</taxon>
        <taxon>Insecta</taxon>
        <taxon>Pterygota</taxon>
        <taxon>Neoptera</taxon>
        <taxon>Endopterygota</taxon>
        <taxon>Hymenoptera</taxon>
        <taxon>Apocrita</taxon>
        <taxon>Proctotrupomorpha</taxon>
        <taxon>Chalcidoidea</taxon>
        <taxon>Trichogrammatidae</taxon>
        <taxon>Trichogramma</taxon>
    </lineage>
</organism>
<dbReference type="PANTHER" id="PTHR31399">
    <property type="entry name" value="DNA-DIRECTED PRIMASE / POLYMERASE PROTEIN"/>
    <property type="match status" value="1"/>
</dbReference>
<reference evidence="8 9" key="1">
    <citation type="journal article" date="2024" name="bioRxiv">
        <title>A reference genome for Trichogramma kaykai: A tiny desert-dwelling parasitoid wasp with competing sex-ratio distorters.</title>
        <authorList>
            <person name="Culotta J."/>
            <person name="Lindsey A.R."/>
        </authorList>
    </citation>
    <scope>NUCLEOTIDE SEQUENCE [LARGE SCALE GENOMIC DNA]</scope>
    <source>
        <strain evidence="8 9">KSX58</strain>
    </source>
</reference>
<protein>
    <recommendedName>
        <fullName evidence="4">DNA-directed primase/polymerase protein</fullName>
        <ecNumber evidence="6">2.7.7.102</ecNumber>
        <ecNumber evidence="2">2.7.7.7</ecNumber>
    </recommendedName>
</protein>
<name>A0ABD2XER4_9HYME</name>
<evidence type="ECO:0000313" key="8">
    <source>
        <dbReference type="EMBL" id="KAL3403680.1"/>
    </source>
</evidence>
<evidence type="ECO:0000256" key="3">
    <source>
        <dbReference type="ARBA" id="ARBA00022932"/>
    </source>
</evidence>
<proteinExistence type="inferred from homology"/>
<comment type="similarity">
    <text evidence="1">Belongs to the eukaryotic-type primase small subunit family.</text>
</comment>